<dbReference type="Pfam" id="PF00160">
    <property type="entry name" value="Pro_isomerase"/>
    <property type="match status" value="1"/>
</dbReference>
<gene>
    <name evidence="7" type="primary">ppiA</name>
    <name evidence="7" type="ORF">CMsap09_10235</name>
</gene>
<evidence type="ECO:0000256" key="3">
    <source>
        <dbReference type="ARBA" id="ARBA00023235"/>
    </source>
</evidence>
<evidence type="ECO:0000313" key="7">
    <source>
        <dbReference type="EMBL" id="OUE09313.1"/>
    </source>
</evidence>
<dbReference type="PANTHER" id="PTHR43246">
    <property type="entry name" value="PEPTIDYL-PROLYL CIS-TRANS ISOMERASE CYP38, CHLOROPLASTIC"/>
    <property type="match status" value="1"/>
</dbReference>
<protein>
    <recommendedName>
        <fullName evidence="1">peptidylprolyl isomerase</fullName>
        <ecNumber evidence="1">5.2.1.8</ecNumber>
    </recommendedName>
</protein>
<feature type="region of interest" description="Disordered" evidence="4">
    <location>
        <begin position="61"/>
        <end position="88"/>
    </location>
</feature>
<keyword evidence="5" id="KW-1133">Transmembrane helix</keyword>
<dbReference type="PROSITE" id="PS50072">
    <property type="entry name" value="CSA_PPIASE_2"/>
    <property type="match status" value="1"/>
</dbReference>
<dbReference type="EMBL" id="MDHJ01000001">
    <property type="protein sequence ID" value="OUE09313.1"/>
    <property type="molecule type" value="Genomic_DNA"/>
</dbReference>
<feature type="transmembrane region" description="Helical" evidence="5">
    <location>
        <begin position="38"/>
        <end position="58"/>
    </location>
</feature>
<sequence>MAPRNDRAAREAQARLRRYAARRELQARAVRRRRRDDLVAVVGVVLVAALAVGAQLAWQAGPGAPEPAASASPTPDAATPTADPADTQDLPAATLAEDRTWTGSLVLNGDVTLGVELDGRSAPQSVSVLVSLAQSGWYADRTCHRLTTALFQCGSADGQGGGDAGFTYGPVEDAPEDGAYPAGTIAMARGESPDSQSGQFFVVYRDTRLDTSTGGYTVVGRVTSGLDDYVARIADQGITPGASAEDGAPVVPTTITSLTLG</sequence>
<evidence type="ECO:0000313" key="8">
    <source>
        <dbReference type="Proteomes" id="UP000195106"/>
    </source>
</evidence>
<keyword evidence="5" id="KW-0472">Membrane</keyword>
<dbReference type="InterPro" id="IPR029000">
    <property type="entry name" value="Cyclophilin-like_dom_sf"/>
</dbReference>
<keyword evidence="2" id="KW-0697">Rotamase</keyword>
<evidence type="ECO:0000256" key="5">
    <source>
        <dbReference type="SAM" id="Phobius"/>
    </source>
</evidence>
<feature type="domain" description="PPIase cyclophilin-type" evidence="6">
    <location>
        <begin position="113"/>
        <end position="260"/>
    </location>
</feature>
<dbReference type="SUPFAM" id="SSF50891">
    <property type="entry name" value="Cyclophilin-like"/>
    <property type="match status" value="1"/>
</dbReference>
<dbReference type="InterPro" id="IPR044665">
    <property type="entry name" value="E_coli_cyclophilin_A-like"/>
</dbReference>
<evidence type="ECO:0000259" key="6">
    <source>
        <dbReference type="PROSITE" id="PS50072"/>
    </source>
</evidence>
<keyword evidence="5" id="KW-0812">Transmembrane</keyword>
<dbReference type="PROSITE" id="PS50096">
    <property type="entry name" value="IQ"/>
    <property type="match status" value="1"/>
</dbReference>
<dbReference type="Proteomes" id="UP000195106">
    <property type="component" value="Unassembled WGS sequence"/>
</dbReference>
<dbReference type="EC" id="5.2.1.8" evidence="1"/>
<proteinExistence type="predicted"/>
<comment type="caution">
    <text evidence="7">The sequence shown here is derived from an EMBL/GenBank/DDBJ whole genome shotgun (WGS) entry which is preliminary data.</text>
</comment>
<keyword evidence="3 7" id="KW-0413">Isomerase</keyword>
<evidence type="ECO:0000256" key="4">
    <source>
        <dbReference type="SAM" id="MobiDB-lite"/>
    </source>
</evidence>
<dbReference type="AlphaFoldDB" id="A0A251XVM9"/>
<name>A0A251XVM9_9MICO</name>
<dbReference type="Gene3D" id="2.40.100.10">
    <property type="entry name" value="Cyclophilin-like"/>
    <property type="match status" value="1"/>
</dbReference>
<reference evidence="7 8" key="1">
    <citation type="submission" date="2016-08" db="EMBL/GenBank/DDBJ databases">
        <title>Genome sequence of Clavibacter michiganensis spp. strain CASJ009.</title>
        <authorList>
            <person name="Thapa S.P."/>
            <person name="Coaker G."/>
        </authorList>
    </citation>
    <scope>NUCLEOTIDE SEQUENCE [LARGE SCALE GENOMIC DNA]</scope>
    <source>
        <strain evidence="7">CASJ009</strain>
    </source>
</reference>
<accession>A0A251XVM9</accession>
<evidence type="ECO:0000256" key="1">
    <source>
        <dbReference type="ARBA" id="ARBA00013194"/>
    </source>
</evidence>
<organism evidence="7 8">
    <name type="scientific">Clavibacter michiganensis</name>
    <dbReference type="NCBI Taxonomy" id="28447"/>
    <lineage>
        <taxon>Bacteria</taxon>
        <taxon>Bacillati</taxon>
        <taxon>Actinomycetota</taxon>
        <taxon>Actinomycetes</taxon>
        <taxon>Micrococcales</taxon>
        <taxon>Microbacteriaceae</taxon>
        <taxon>Clavibacter</taxon>
    </lineage>
</organism>
<dbReference type="GO" id="GO:0003755">
    <property type="term" value="F:peptidyl-prolyl cis-trans isomerase activity"/>
    <property type="evidence" value="ECO:0007669"/>
    <property type="project" value="UniProtKB-KW"/>
</dbReference>
<evidence type="ECO:0000256" key="2">
    <source>
        <dbReference type="ARBA" id="ARBA00023110"/>
    </source>
</evidence>
<dbReference type="InterPro" id="IPR002130">
    <property type="entry name" value="Cyclophilin-type_PPIase_dom"/>
</dbReference>